<proteinExistence type="predicted"/>
<protein>
    <submittedName>
        <fullName evidence="2">Uncharacterized protein</fullName>
    </submittedName>
</protein>
<evidence type="ECO:0000313" key="2">
    <source>
        <dbReference type="EMBL" id="TKR70143.1"/>
    </source>
</evidence>
<feature type="transmembrane region" description="Helical" evidence="1">
    <location>
        <begin position="25"/>
        <end position="45"/>
    </location>
</feature>
<dbReference type="AlphaFoldDB" id="A0A4U5MLW1"/>
<comment type="caution">
    <text evidence="2">The sequence shown here is derived from an EMBL/GenBank/DDBJ whole genome shotgun (WGS) entry which is preliminary data.</text>
</comment>
<sequence length="154" mass="17584">MLNIIGGLVSAIFLFTEPIPYFYRVFYLTNGFILALVGSMVVYGVIENRAKSLEPFLGYQMLTLTISSVSLILALFSETDKATFIEHLHQRGRHFVHADISPDLMMFMLALSLLCLFLLPSIFFFIVLRCYVLFKETSNKEPDFSSLERSRPPV</sequence>
<feature type="transmembrane region" description="Helical" evidence="1">
    <location>
        <begin position="57"/>
        <end position="76"/>
    </location>
</feature>
<organism evidence="2 3">
    <name type="scientific">Steinernema carpocapsae</name>
    <name type="common">Entomopathogenic nematode</name>
    <dbReference type="NCBI Taxonomy" id="34508"/>
    <lineage>
        <taxon>Eukaryota</taxon>
        <taxon>Metazoa</taxon>
        <taxon>Ecdysozoa</taxon>
        <taxon>Nematoda</taxon>
        <taxon>Chromadorea</taxon>
        <taxon>Rhabditida</taxon>
        <taxon>Tylenchina</taxon>
        <taxon>Panagrolaimomorpha</taxon>
        <taxon>Strongyloidoidea</taxon>
        <taxon>Steinernematidae</taxon>
        <taxon>Steinernema</taxon>
    </lineage>
</organism>
<keyword evidence="3" id="KW-1185">Reference proteome</keyword>
<dbReference type="Proteomes" id="UP000298663">
    <property type="component" value="Unassembled WGS sequence"/>
</dbReference>
<accession>A0A4U5MLW1</accession>
<evidence type="ECO:0000313" key="3">
    <source>
        <dbReference type="Proteomes" id="UP000298663"/>
    </source>
</evidence>
<gene>
    <name evidence="2" type="ORF">L596_022201</name>
</gene>
<dbReference type="EMBL" id="AZBU02000007">
    <property type="protein sequence ID" value="TKR70143.1"/>
    <property type="molecule type" value="Genomic_DNA"/>
</dbReference>
<reference evidence="2 3" key="1">
    <citation type="journal article" date="2015" name="Genome Biol.">
        <title>Comparative genomics of Steinernema reveals deeply conserved gene regulatory networks.</title>
        <authorList>
            <person name="Dillman A.R."/>
            <person name="Macchietto M."/>
            <person name="Porter C.F."/>
            <person name="Rogers A."/>
            <person name="Williams B."/>
            <person name="Antoshechkin I."/>
            <person name="Lee M.M."/>
            <person name="Goodwin Z."/>
            <person name="Lu X."/>
            <person name="Lewis E.E."/>
            <person name="Goodrich-Blair H."/>
            <person name="Stock S.P."/>
            <person name="Adams B.J."/>
            <person name="Sternberg P.W."/>
            <person name="Mortazavi A."/>
        </authorList>
    </citation>
    <scope>NUCLEOTIDE SEQUENCE [LARGE SCALE GENOMIC DNA]</scope>
    <source>
        <strain evidence="2 3">ALL</strain>
    </source>
</reference>
<feature type="transmembrane region" description="Helical" evidence="1">
    <location>
        <begin position="104"/>
        <end position="128"/>
    </location>
</feature>
<keyword evidence="1" id="KW-0812">Transmembrane</keyword>
<reference evidence="2 3" key="2">
    <citation type="journal article" date="2019" name="G3 (Bethesda)">
        <title>Hybrid Assembly of the Genome of the Entomopathogenic Nematode Steinernema carpocapsae Identifies the X-Chromosome.</title>
        <authorList>
            <person name="Serra L."/>
            <person name="Macchietto M."/>
            <person name="Macias-Munoz A."/>
            <person name="McGill C.J."/>
            <person name="Rodriguez I.M."/>
            <person name="Rodriguez B."/>
            <person name="Murad R."/>
            <person name="Mortazavi A."/>
        </authorList>
    </citation>
    <scope>NUCLEOTIDE SEQUENCE [LARGE SCALE GENOMIC DNA]</scope>
    <source>
        <strain evidence="2 3">ALL</strain>
    </source>
</reference>
<name>A0A4U5MLW1_STECR</name>
<keyword evidence="1" id="KW-0472">Membrane</keyword>
<keyword evidence="1" id="KW-1133">Transmembrane helix</keyword>
<evidence type="ECO:0000256" key="1">
    <source>
        <dbReference type="SAM" id="Phobius"/>
    </source>
</evidence>